<name>A0A398D631_9BACT</name>
<evidence type="ECO:0000313" key="5">
    <source>
        <dbReference type="EMBL" id="RIE06554.1"/>
    </source>
</evidence>
<dbReference type="Gene3D" id="1.20.1090.10">
    <property type="entry name" value="Dehydroquinate synthase-like - alpha domain"/>
    <property type="match status" value="1"/>
</dbReference>
<dbReference type="FunFam" id="1.20.1090.10:FF:000001">
    <property type="entry name" value="Aldehyde-alcohol dehydrogenase"/>
    <property type="match status" value="1"/>
</dbReference>
<protein>
    <submittedName>
        <fullName evidence="5">Iron-containing alcohol dehydrogenase</fullName>
    </submittedName>
</protein>
<feature type="domain" description="Alcohol dehydrogenase iron-type/glycerol dehydrogenase GldA" evidence="3">
    <location>
        <begin position="14"/>
        <end position="185"/>
    </location>
</feature>
<comment type="caution">
    <text evidence="5">The sequence shown here is derived from an EMBL/GenBank/DDBJ whole genome shotgun (WGS) entry which is preliminary data.</text>
</comment>
<proteinExistence type="inferred from homology"/>
<organism evidence="5 6">
    <name type="scientific">Candidatus Cryosericum terrychapinii</name>
    <dbReference type="NCBI Taxonomy" id="2290919"/>
    <lineage>
        <taxon>Bacteria</taxon>
        <taxon>Pseudomonadati</taxon>
        <taxon>Caldisericota/Cryosericota group</taxon>
        <taxon>Candidatus Cryosericota</taxon>
        <taxon>Candidatus Cryosericia</taxon>
        <taxon>Candidatus Cryosericales</taxon>
        <taxon>Candidatus Cryosericaceae</taxon>
        <taxon>Candidatus Cryosericum</taxon>
    </lineage>
</organism>
<dbReference type="FunFam" id="3.40.50.1970:FF:000003">
    <property type="entry name" value="Alcohol dehydrogenase, iron-containing"/>
    <property type="match status" value="1"/>
</dbReference>
<evidence type="ECO:0000256" key="1">
    <source>
        <dbReference type="ARBA" id="ARBA00007358"/>
    </source>
</evidence>
<dbReference type="InterPro" id="IPR001670">
    <property type="entry name" value="ADH_Fe/GldA"/>
</dbReference>
<reference evidence="5 6" key="1">
    <citation type="submission" date="2018-09" db="EMBL/GenBank/DDBJ databases">
        <title>Discovery and Ecogenomic Context for Candidatus Cryosericales, a Global Caldiserica Order Active in Thawing Permafrost.</title>
        <authorList>
            <person name="Martinez M.A."/>
            <person name="Woodcroft B.J."/>
            <person name="Ignacio Espinoza J.C."/>
            <person name="Zayed A."/>
            <person name="Singleton C.M."/>
            <person name="Boyd J."/>
            <person name="Li Y.-F."/>
            <person name="Purvine S."/>
            <person name="Maughan H."/>
            <person name="Hodgkins S.B."/>
            <person name="Anderson D."/>
            <person name="Sederholm M."/>
            <person name="Temperton B."/>
            <person name="Saleska S.R."/>
            <person name="Tyson G.W."/>
            <person name="Rich V.I."/>
        </authorList>
    </citation>
    <scope>NUCLEOTIDE SEQUENCE [LARGE SCALE GENOMIC DNA]</scope>
    <source>
        <strain evidence="5 6">SMC7</strain>
    </source>
</reference>
<dbReference type="Proteomes" id="UP000266328">
    <property type="component" value="Unassembled WGS sequence"/>
</dbReference>
<evidence type="ECO:0000256" key="2">
    <source>
        <dbReference type="ARBA" id="ARBA00023002"/>
    </source>
</evidence>
<dbReference type="InterPro" id="IPR056798">
    <property type="entry name" value="ADH_Fe_C"/>
</dbReference>
<dbReference type="EMBL" id="QXIS01000007">
    <property type="protein sequence ID" value="RIE06554.1"/>
    <property type="molecule type" value="Genomic_DNA"/>
</dbReference>
<dbReference type="Gene3D" id="3.40.50.1970">
    <property type="match status" value="1"/>
</dbReference>
<dbReference type="CDD" id="cd08551">
    <property type="entry name" value="Fe-ADH"/>
    <property type="match status" value="1"/>
</dbReference>
<dbReference type="GO" id="GO:0046872">
    <property type="term" value="F:metal ion binding"/>
    <property type="evidence" value="ECO:0007669"/>
    <property type="project" value="InterPro"/>
</dbReference>
<evidence type="ECO:0000259" key="3">
    <source>
        <dbReference type="Pfam" id="PF00465"/>
    </source>
</evidence>
<dbReference type="Pfam" id="PF25137">
    <property type="entry name" value="ADH_Fe_C"/>
    <property type="match status" value="1"/>
</dbReference>
<evidence type="ECO:0000313" key="6">
    <source>
        <dbReference type="Proteomes" id="UP000266328"/>
    </source>
</evidence>
<dbReference type="PANTHER" id="PTHR11496:SF102">
    <property type="entry name" value="ALCOHOL DEHYDROGENASE 4"/>
    <property type="match status" value="1"/>
</dbReference>
<gene>
    <name evidence="5" type="ORF">SMC7_01695</name>
</gene>
<accession>A0A398D631</accession>
<comment type="similarity">
    <text evidence="1">Belongs to the iron-containing alcohol dehydrogenase family.</text>
</comment>
<dbReference type="SUPFAM" id="SSF56796">
    <property type="entry name" value="Dehydroquinate synthase-like"/>
    <property type="match status" value="1"/>
</dbReference>
<sequence length="397" mass="41962">MRMDGLQRFSFDEPTRIIYGEGSLSELKNELARLGSKSVVLVCDEGIAKAGLADKAKAVVSDLPGVTVNVYDKIIVNPLDTTMDEAFDYAVSVDADTIVGIGGGSALDSAKGIALLMTNGGKMRDYLMDGKVVSKVIAPFIAIPTTAGTGSEVTRTVVATDHLTHFKDGFKYGDTMFARVAILDPLLMSGLPAPVLAACAMDALTHAIESYTSWKGNPFTDSINIGAIRMIGENLRTAFSQPANIDAKGKLLLASCMTGVAFDQAGLGLAHCMGHPMGGLFNVAHGVACGMCLPVVMDFNAVAVPEKFARIAVELGENLEGLTKMEAAHCAARAVRQLLRDLDLPMTLGDVGIDAQEIGRLAHDAMGFPGMRGANPRAVDQKGIEQLFAQLVTRVED</sequence>
<dbReference type="InterPro" id="IPR039697">
    <property type="entry name" value="Alcohol_dehydrogenase_Fe"/>
</dbReference>
<dbReference type="AlphaFoldDB" id="A0A398D631"/>
<dbReference type="Pfam" id="PF00465">
    <property type="entry name" value="Fe-ADH"/>
    <property type="match status" value="1"/>
</dbReference>
<dbReference type="OrthoDB" id="9815791at2"/>
<keyword evidence="6" id="KW-1185">Reference proteome</keyword>
<dbReference type="GO" id="GO:0004022">
    <property type="term" value="F:alcohol dehydrogenase (NAD+) activity"/>
    <property type="evidence" value="ECO:0007669"/>
    <property type="project" value="TreeGrafter"/>
</dbReference>
<dbReference type="PANTHER" id="PTHR11496">
    <property type="entry name" value="ALCOHOL DEHYDROGENASE"/>
    <property type="match status" value="1"/>
</dbReference>
<keyword evidence="2" id="KW-0560">Oxidoreductase</keyword>
<evidence type="ECO:0000259" key="4">
    <source>
        <dbReference type="Pfam" id="PF25137"/>
    </source>
</evidence>
<feature type="domain" description="Fe-containing alcohol dehydrogenase-like C-terminal" evidence="4">
    <location>
        <begin position="197"/>
        <end position="390"/>
    </location>
</feature>
<dbReference type="RefSeq" id="WP_119088652.1">
    <property type="nucleotide sequence ID" value="NZ_QXIS01000007.1"/>
</dbReference>